<dbReference type="RefSeq" id="WP_406823655.1">
    <property type="nucleotide sequence ID" value="NZ_CP157485.1"/>
</dbReference>
<evidence type="ECO:0008006" key="2">
    <source>
        <dbReference type="Google" id="ProtNLM"/>
    </source>
</evidence>
<proteinExistence type="predicted"/>
<dbReference type="EMBL" id="CP157485">
    <property type="protein sequence ID" value="XBO46083.1"/>
    <property type="molecule type" value="Genomic_DNA"/>
</dbReference>
<dbReference type="AlphaFoldDB" id="A0AAU7K0V1"/>
<protein>
    <recommendedName>
        <fullName evidence="2">DUF4848 domain-containing protein</fullName>
    </recommendedName>
</protein>
<reference evidence="1" key="1">
    <citation type="submission" date="2024-05" db="EMBL/GenBank/DDBJ databases">
        <authorList>
            <person name="Kim S."/>
            <person name="Heo J."/>
            <person name="Choi H."/>
            <person name="Choi Y."/>
            <person name="Kwon S.-W."/>
            <person name="Kim Y."/>
        </authorList>
    </citation>
    <scope>NUCLEOTIDE SEQUENCE</scope>
    <source>
        <strain evidence="1">KACC 23697</strain>
    </source>
</reference>
<gene>
    <name evidence="1" type="ORF">ABEG20_12385</name>
</gene>
<sequence>MKTNTQKIIFSTAFAAVLLTTLNSCKKENEQNGNLLSVSKATALSVKNDMLSFSSQADFNKLVKEYNQLSLKQVDEKLIHYNYHSLATDTLSENKITDVKDPVIKRLLNRDGAINIGDKIYLLVGDKEFTVKNSDFEIYEKLKGDINNSLLKNDTTKVVEKIIQRGRLDVKSDGKNLSVMSLSPGIKRPVTLSVLSGGTQVNYSNEYDNGRPERVKIFAWAENYTFSSSCGVSLTGEAYRKGGAFGGKSWREDLMYYSRIYGSYTITHYGIFTNTFDTGAQSLISECRNTFSSGSSGLTPVINTLNATYEWRKAPQNPQETFVKNF</sequence>
<evidence type="ECO:0000313" key="1">
    <source>
        <dbReference type="EMBL" id="XBO46083.1"/>
    </source>
</evidence>
<name>A0AAU7K0V1_9SPHI</name>
<accession>A0AAU7K0V1</accession>
<organism evidence="1">
    <name type="scientific">Pedobacter sp. KACC 23697</name>
    <dbReference type="NCBI Taxonomy" id="3149230"/>
    <lineage>
        <taxon>Bacteria</taxon>
        <taxon>Pseudomonadati</taxon>
        <taxon>Bacteroidota</taxon>
        <taxon>Sphingobacteriia</taxon>
        <taxon>Sphingobacteriales</taxon>
        <taxon>Sphingobacteriaceae</taxon>
        <taxon>Pedobacter</taxon>
    </lineage>
</organism>